<dbReference type="PROSITE" id="PS52019">
    <property type="entry name" value="PKS_MFAS_DH"/>
    <property type="match status" value="1"/>
</dbReference>
<dbReference type="Gene3D" id="3.10.129.110">
    <property type="entry name" value="Polyketide synthase dehydratase"/>
    <property type="match status" value="1"/>
</dbReference>
<evidence type="ECO:0000313" key="5">
    <source>
        <dbReference type="EMBL" id="RMX27014.1"/>
    </source>
</evidence>
<sequence>MTRFKAQSINYPLIKEQHLFELKKKNILIIATNVTLCSVLKSQLDIDNNVQVVFASNNSNIKKLILEGIRLFNSKVDIVINLVSLGFSKHLNEYLTLKAWKLAIDTVYNTLFYSAKYLYESLEKNKTSFIAITDVGAAFGVENNNIINSIGGVVSGFIKGLEKELRPLKCKVIDFDTDYSDSEKAKIIKDEISRYGKSIEIAYTHGIRKRIITIPVENKSGNNKINITSQDTILVTGGARGITYQCLEELLVNTNCSAIITGRTLMPNGTEKWLKFDSQRLSEYKAEFLKEEKLKNPKLKPIQLTEKFNDILRAKKLYRNINSLKRKGFNVTYIQCDFSNENSVKALYQSVNKNAIKINGIINGAGLPSFGKVPHKNEEMARKVVELKANAIYLLQKYFISKNNCKFLISMGSISGRFGMDGQTDYSAGADILVKASKEIAQSYSKLLVKVIGWPAWKNVGMAAQKDVIRVQEKERGLTYISVFEGRKLFLGELSGKSDSVEYLYFKKLGRVNLPWGQLDFVNLNKNRLNKPIDMFGNIIDSSKYPMIENVKYINNKTIQGIRTLDTLKDKHLLEHIVKGDKVLAGVYHIETGVEMAFLYANMEKLNFKDCSIRIKDFKFYKFIKYYSGRPVKLRILGEIISKTKTMLKMHILIKSDFINSEGKCLIKDRIHSEGVVILTKNNSKLKDKHLVLEQGRKVNLEQYYKEIKKHIYFGNDFRELSSVDIVDDKRVNGTLNILDEGNVFRNLPGTKTLTNPIMIDNLGRLMLINEYEKNGTSIVPIEIADAVIYQTNIQKEMLNVFVEKINEDKTTVTYKARILRGSTVVLDVPKMKLIKLEKNLKNNDMD</sequence>
<dbReference type="SUPFAM" id="SSF51735">
    <property type="entry name" value="NAD(P)-binding Rossmann-fold domains"/>
    <property type="match status" value="2"/>
</dbReference>
<dbReference type="Pfam" id="PF08659">
    <property type="entry name" value="KR"/>
    <property type="match status" value="1"/>
</dbReference>
<dbReference type="RefSeq" id="WP_124215879.1">
    <property type="nucleotide sequence ID" value="NZ_CM011639.1"/>
</dbReference>
<dbReference type="GO" id="GO:0005886">
    <property type="term" value="C:plasma membrane"/>
    <property type="evidence" value="ECO:0007669"/>
    <property type="project" value="TreeGrafter"/>
</dbReference>
<evidence type="ECO:0000256" key="2">
    <source>
        <dbReference type="ARBA" id="ARBA00022553"/>
    </source>
</evidence>
<reference evidence="5 6" key="1">
    <citation type="journal article" date="2018" name="J Appl Environ Microbiol">
        <title>The gut symbionts Lactobacillus reuteri R2lc and 2010 encode a polyketide synthase cluster that activates the mammalian aryl-hydrocarbon receptor.</title>
        <authorList>
            <person name="Ozcam M."/>
            <person name="Roos S."/>
            <person name="Van Pijkeren J.P."/>
        </authorList>
    </citation>
    <scope>NUCLEOTIDE SEQUENCE [LARGE SCALE GENOMIC DNA]</scope>
    <source>
        <strain evidence="5 6">R2lc</strain>
        <plasmid evidence="6">pvp-r2lc01</plasmid>
    </source>
</reference>
<keyword evidence="1" id="KW-0596">Phosphopantetheine</keyword>
<feature type="region of interest" description="C-terminal hotdog fold" evidence="3">
    <location>
        <begin position="696"/>
        <end position="847"/>
    </location>
</feature>
<dbReference type="InterPro" id="IPR042104">
    <property type="entry name" value="PKS_dehydratase_sf"/>
</dbReference>
<proteinExistence type="predicted"/>
<dbReference type="SMART" id="SM00822">
    <property type="entry name" value="PKS_KR"/>
    <property type="match status" value="1"/>
</dbReference>
<name>A0A3M6SHU4_LIMRT</name>
<gene>
    <name evidence="5" type="ORF">C5O77_00125</name>
</gene>
<feature type="region of interest" description="N-terminal hotdog fold" evidence="3">
    <location>
        <begin position="533"/>
        <end position="684"/>
    </location>
</feature>
<dbReference type="EMBL" id="PTLS01000005">
    <property type="protein sequence ID" value="RMX27014.1"/>
    <property type="molecule type" value="Genomic_DNA"/>
</dbReference>
<comment type="caution">
    <text evidence="5">The sequence shown here is derived from an EMBL/GenBank/DDBJ whole genome shotgun (WGS) entry which is preliminary data.</text>
</comment>
<dbReference type="Gene3D" id="3.40.50.720">
    <property type="entry name" value="NAD(P)-binding Rossmann-like Domain"/>
    <property type="match status" value="1"/>
</dbReference>
<feature type="domain" description="PKS/mFAS DH" evidence="4">
    <location>
        <begin position="533"/>
        <end position="847"/>
    </location>
</feature>
<feature type="active site" description="Proton donor; for dehydratase activity" evidence="3">
    <location>
        <position position="761"/>
    </location>
</feature>
<geneLocation type="plasmid" evidence="6">
    <name>pvp-r2lc01</name>
</geneLocation>
<evidence type="ECO:0000256" key="1">
    <source>
        <dbReference type="ARBA" id="ARBA00022450"/>
    </source>
</evidence>
<protein>
    <recommendedName>
        <fullName evidence="4">PKS/mFAS DH domain-containing protein</fullName>
    </recommendedName>
</protein>
<evidence type="ECO:0000259" key="4">
    <source>
        <dbReference type="PROSITE" id="PS52019"/>
    </source>
</evidence>
<dbReference type="GO" id="GO:0071770">
    <property type="term" value="P:DIM/DIP cell wall layer assembly"/>
    <property type="evidence" value="ECO:0007669"/>
    <property type="project" value="TreeGrafter"/>
</dbReference>
<dbReference type="AlphaFoldDB" id="A0A3M6SHU4"/>
<dbReference type="InterPro" id="IPR049900">
    <property type="entry name" value="PKS_mFAS_DH"/>
</dbReference>
<dbReference type="GO" id="GO:0005737">
    <property type="term" value="C:cytoplasm"/>
    <property type="evidence" value="ECO:0007669"/>
    <property type="project" value="TreeGrafter"/>
</dbReference>
<dbReference type="GO" id="GO:0006633">
    <property type="term" value="P:fatty acid biosynthetic process"/>
    <property type="evidence" value="ECO:0007669"/>
    <property type="project" value="TreeGrafter"/>
</dbReference>
<dbReference type="PANTHER" id="PTHR43775">
    <property type="entry name" value="FATTY ACID SYNTHASE"/>
    <property type="match status" value="1"/>
</dbReference>
<dbReference type="PANTHER" id="PTHR43775:SF37">
    <property type="entry name" value="SI:DKEY-61P9.11"/>
    <property type="match status" value="1"/>
</dbReference>
<accession>A0A3M6SHU4</accession>
<feature type="active site" description="Proton acceptor; for dehydratase activity" evidence="3">
    <location>
        <position position="576"/>
    </location>
</feature>
<dbReference type="Proteomes" id="UP000276940">
    <property type="component" value="Plasmid pVP-R2lc01"/>
</dbReference>
<evidence type="ECO:0000313" key="6">
    <source>
        <dbReference type="Proteomes" id="UP000276940"/>
    </source>
</evidence>
<dbReference type="InterPro" id="IPR036291">
    <property type="entry name" value="NAD(P)-bd_dom_sf"/>
</dbReference>
<dbReference type="GO" id="GO:0004312">
    <property type="term" value="F:fatty acid synthase activity"/>
    <property type="evidence" value="ECO:0007669"/>
    <property type="project" value="TreeGrafter"/>
</dbReference>
<keyword evidence="5" id="KW-0614">Plasmid</keyword>
<dbReference type="InterPro" id="IPR050091">
    <property type="entry name" value="PKS_NRPS_Biosynth_Enz"/>
</dbReference>
<keyword evidence="2" id="KW-0597">Phosphoprotein</keyword>
<evidence type="ECO:0000256" key="3">
    <source>
        <dbReference type="PROSITE-ProRule" id="PRU01363"/>
    </source>
</evidence>
<dbReference type="InterPro" id="IPR057326">
    <property type="entry name" value="KR_dom"/>
</dbReference>
<organism evidence="5 6">
    <name type="scientific">Limosilactobacillus reuteri</name>
    <name type="common">Lactobacillus reuteri</name>
    <dbReference type="NCBI Taxonomy" id="1598"/>
    <lineage>
        <taxon>Bacteria</taxon>
        <taxon>Bacillati</taxon>
        <taxon>Bacillota</taxon>
        <taxon>Bacilli</taxon>
        <taxon>Lactobacillales</taxon>
        <taxon>Lactobacillaceae</taxon>
        <taxon>Limosilactobacillus</taxon>
    </lineage>
</organism>
<dbReference type="InterPro" id="IPR013968">
    <property type="entry name" value="PKS_KR"/>
</dbReference>